<dbReference type="PANTHER" id="PTHR28139">
    <property type="entry name" value="UPF0768 PROTEIN YBL029C-A"/>
    <property type="match status" value="1"/>
</dbReference>
<name>A0A1Q8CTK5_9PSEU</name>
<dbReference type="RefSeq" id="WP_075125465.1">
    <property type="nucleotide sequence ID" value="NZ_MSIE01000015.1"/>
</dbReference>
<dbReference type="AlphaFoldDB" id="A0A1Q8CTK5"/>
<accession>A0A1Q8CTK5</accession>
<gene>
    <name evidence="1" type="ORF">BU204_10730</name>
</gene>
<protein>
    <submittedName>
        <fullName evidence="1">Zinc-ribbon domain-containing protein</fullName>
    </submittedName>
</protein>
<dbReference type="PANTHER" id="PTHR28139:SF1">
    <property type="entry name" value="UPF0768 PROTEIN YBL029C-A"/>
    <property type="match status" value="1"/>
</dbReference>
<keyword evidence="2" id="KW-1185">Reference proteome</keyword>
<evidence type="ECO:0000313" key="1">
    <source>
        <dbReference type="EMBL" id="OLF17673.1"/>
    </source>
</evidence>
<evidence type="ECO:0000313" key="2">
    <source>
        <dbReference type="Proteomes" id="UP000185596"/>
    </source>
</evidence>
<sequence>MVIFGFRTKVVVLAMLTLLCPGCGNRAAHPLRRAVTKFTLFFISLFPVRTARTTQCTFCGLTSRVSRDQASQLLGQAGERPGTRQYPPQG</sequence>
<dbReference type="EMBL" id="MSIE01000015">
    <property type="protein sequence ID" value="OLF17673.1"/>
    <property type="molecule type" value="Genomic_DNA"/>
</dbReference>
<proteinExistence type="predicted"/>
<reference evidence="1 2" key="1">
    <citation type="submission" date="2016-12" db="EMBL/GenBank/DDBJ databases">
        <title>The draft genome sequence of Actinophytocola sp. 11-183.</title>
        <authorList>
            <person name="Wang W."/>
            <person name="Yuan L."/>
        </authorList>
    </citation>
    <scope>NUCLEOTIDE SEQUENCE [LARGE SCALE GENOMIC DNA]</scope>
    <source>
        <strain evidence="1 2">11-183</strain>
    </source>
</reference>
<organism evidence="1 2">
    <name type="scientific">Actinophytocola xanthii</name>
    <dbReference type="NCBI Taxonomy" id="1912961"/>
    <lineage>
        <taxon>Bacteria</taxon>
        <taxon>Bacillati</taxon>
        <taxon>Actinomycetota</taxon>
        <taxon>Actinomycetes</taxon>
        <taxon>Pseudonocardiales</taxon>
        <taxon>Pseudonocardiaceae</taxon>
    </lineage>
</organism>
<dbReference type="Proteomes" id="UP000185596">
    <property type="component" value="Unassembled WGS sequence"/>
</dbReference>
<comment type="caution">
    <text evidence="1">The sequence shown here is derived from an EMBL/GenBank/DDBJ whole genome shotgun (WGS) entry which is preliminary data.</text>
</comment>
<dbReference type="OrthoDB" id="4272428at2"/>